<dbReference type="Gene3D" id="3.90.190.10">
    <property type="entry name" value="Protein tyrosine phosphatase superfamily"/>
    <property type="match status" value="1"/>
</dbReference>
<dbReference type="EMBL" id="MAAF01000017">
    <property type="protein sequence ID" value="OUR84472.1"/>
    <property type="molecule type" value="Genomic_DNA"/>
</dbReference>
<dbReference type="SUPFAM" id="SSF52799">
    <property type="entry name" value="(Phosphotyrosine protein) phosphatases II"/>
    <property type="match status" value="1"/>
</dbReference>
<organism evidence="2 3">
    <name type="scientific">Colwellia psychrerythraea</name>
    <name type="common">Vibrio psychroerythus</name>
    <dbReference type="NCBI Taxonomy" id="28229"/>
    <lineage>
        <taxon>Bacteria</taxon>
        <taxon>Pseudomonadati</taxon>
        <taxon>Pseudomonadota</taxon>
        <taxon>Gammaproteobacteria</taxon>
        <taxon>Alteromonadales</taxon>
        <taxon>Colwelliaceae</taxon>
        <taxon>Colwellia</taxon>
    </lineage>
</organism>
<dbReference type="InterPro" id="IPR055214">
    <property type="entry name" value="PTP-NADK"/>
</dbReference>
<proteinExistence type="predicted"/>
<sequence length="191" mass="20933">MMFANINNEANNMLNKILLSILALNLFLLTTVSSANDELEALSNQLNLKNASTYSQSYITGGQPSIGDLEKMAASNIQVIINLRGEGEFSQFNEQEKVESLGMKYISLPISNAQDINAESIKKFHQILAENKGNSLIHCASGNRVGAFFTLAAFTFDNKTAEEALVIGNKTGLTRLEDHVIKMMKTTKGIQ</sequence>
<evidence type="ECO:0000313" key="2">
    <source>
        <dbReference type="EMBL" id="OUR84472.1"/>
    </source>
</evidence>
<evidence type="ECO:0000259" key="1">
    <source>
        <dbReference type="Pfam" id="PF22741"/>
    </source>
</evidence>
<evidence type="ECO:0000313" key="3">
    <source>
        <dbReference type="Proteomes" id="UP000243053"/>
    </source>
</evidence>
<protein>
    <recommendedName>
        <fullName evidence="1">DSP-PTPase phosphatase fused to NAD+ Kinase domain-containing protein</fullName>
    </recommendedName>
</protein>
<dbReference type="Pfam" id="PF22741">
    <property type="entry name" value="PTP-NADK"/>
    <property type="match status" value="1"/>
</dbReference>
<dbReference type="InterPro" id="IPR029021">
    <property type="entry name" value="Prot-tyrosine_phosphatase-like"/>
</dbReference>
<accession>A0A1Y5EP34</accession>
<feature type="domain" description="DSP-PTPase phosphatase fused to NAD+ Kinase" evidence="1">
    <location>
        <begin position="53"/>
        <end position="146"/>
    </location>
</feature>
<comment type="caution">
    <text evidence="2">The sequence shown here is derived from an EMBL/GenBank/DDBJ whole genome shotgun (WGS) entry which is preliminary data.</text>
</comment>
<dbReference type="Proteomes" id="UP000243053">
    <property type="component" value="Unassembled WGS sequence"/>
</dbReference>
<reference evidence="3" key="1">
    <citation type="journal article" date="2017" name="Proc. Natl. Acad. Sci. U.S.A.">
        <title>Simulation of Deepwater Horizon oil plume reveals substrate specialization within a complex community of hydrocarbon degraders.</title>
        <authorList>
            <person name="Hu P."/>
            <person name="Dubinsky E.A."/>
            <person name="Probst A.J."/>
            <person name="Wang J."/>
            <person name="Sieber C.M.K."/>
            <person name="Tom L.M."/>
            <person name="Gardinali P."/>
            <person name="Banfield J.F."/>
            <person name="Atlas R.M."/>
            <person name="Andersen G.L."/>
        </authorList>
    </citation>
    <scope>NUCLEOTIDE SEQUENCE [LARGE SCALE GENOMIC DNA]</scope>
</reference>
<name>A0A1Y5EP34_COLPS</name>
<gene>
    <name evidence="2" type="ORF">A9Q75_02620</name>
</gene>
<dbReference type="AlphaFoldDB" id="A0A1Y5EP34"/>